<reference evidence="9" key="1">
    <citation type="journal article" date="2019" name="Int. J. Syst. Evol. Microbiol.">
        <title>The Global Catalogue of Microorganisms (GCM) 10K type strain sequencing project: providing services to taxonomists for standard genome sequencing and annotation.</title>
        <authorList>
            <consortium name="The Broad Institute Genomics Platform"/>
            <consortium name="The Broad Institute Genome Sequencing Center for Infectious Disease"/>
            <person name="Wu L."/>
            <person name="Ma J."/>
        </authorList>
    </citation>
    <scope>NUCLEOTIDE SEQUENCE [LARGE SCALE GENOMIC DNA]</scope>
    <source>
        <strain evidence="9">NBRC 108728</strain>
    </source>
</reference>
<feature type="domain" description="RNA polymerase sigma-70 region 4" evidence="7">
    <location>
        <begin position="110"/>
        <end position="158"/>
    </location>
</feature>
<keyword evidence="9" id="KW-1185">Reference proteome</keyword>
<gene>
    <name evidence="8" type="ORF">GCM10025867_11740</name>
</gene>
<dbReference type="InterPro" id="IPR039425">
    <property type="entry name" value="RNA_pol_sigma-70-like"/>
</dbReference>
<evidence type="ECO:0000256" key="4">
    <source>
        <dbReference type="ARBA" id="ARBA00023125"/>
    </source>
</evidence>
<name>A0ABM8GKN0_9MICO</name>
<evidence type="ECO:0000313" key="9">
    <source>
        <dbReference type="Proteomes" id="UP001321486"/>
    </source>
</evidence>
<dbReference type="RefSeq" id="WP_286345829.1">
    <property type="nucleotide sequence ID" value="NZ_AP027732.1"/>
</dbReference>
<accession>A0ABM8GKN0</accession>
<proteinExistence type="inferred from homology"/>
<dbReference type="InterPro" id="IPR007627">
    <property type="entry name" value="RNA_pol_sigma70_r2"/>
</dbReference>
<evidence type="ECO:0000259" key="6">
    <source>
        <dbReference type="Pfam" id="PF04542"/>
    </source>
</evidence>
<dbReference type="InterPro" id="IPR014284">
    <property type="entry name" value="RNA_pol_sigma-70_dom"/>
</dbReference>
<evidence type="ECO:0000313" key="8">
    <source>
        <dbReference type="EMBL" id="BDZ48933.1"/>
    </source>
</evidence>
<dbReference type="SUPFAM" id="SSF88659">
    <property type="entry name" value="Sigma3 and sigma4 domains of RNA polymerase sigma factors"/>
    <property type="match status" value="1"/>
</dbReference>
<dbReference type="Gene3D" id="1.10.1740.10">
    <property type="match status" value="1"/>
</dbReference>
<keyword evidence="3" id="KW-0731">Sigma factor</keyword>
<evidence type="ECO:0000259" key="7">
    <source>
        <dbReference type="Pfam" id="PF04545"/>
    </source>
</evidence>
<feature type="domain" description="RNA polymerase sigma-70 region 2" evidence="6">
    <location>
        <begin position="13"/>
        <end position="79"/>
    </location>
</feature>
<dbReference type="PANTHER" id="PTHR43133:SF52">
    <property type="entry name" value="ECF RNA POLYMERASE SIGMA FACTOR SIGL"/>
    <property type="match status" value="1"/>
</dbReference>
<dbReference type="PANTHER" id="PTHR43133">
    <property type="entry name" value="RNA POLYMERASE ECF-TYPE SIGMA FACTO"/>
    <property type="match status" value="1"/>
</dbReference>
<dbReference type="CDD" id="cd06171">
    <property type="entry name" value="Sigma70_r4"/>
    <property type="match status" value="1"/>
</dbReference>
<keyword evidence="5" id="KW-0804">Transcription</keyword>
<evidence type="ECO:0000256" key="3">
    <source>
        <dbReference type="ARBA" id="ARBA00023082"/>
    </source>
</evidence>
<keyword evidence="4" id="KW-0238">DNA-binding</keyword>
<dbReference type="NCBIfam" id="NF007227">
    <property type="entry name" value="PRK09645.1"/>
    <property type="match status" value="1"/>
</dbReference>
<dbReference type="InterPro" id="IPR007630">
    <property type="entry name" value="RNA_pol_sigma70_r4"/>
</dbReference>
<dbReference type="SUPFAM" id="SSF88946">
    <property type="entry name" value="Sigma2 domain of RNA polymerase sigma factors"/>
    <property type="match status" value="1"/>
</dbReference>
<dbReference type="InterPro" id="IPR013325">
    <property type="entry name" value="RNA_pol_sigma_r2"/>
</dbReference>
<organism evidence="8 9">
    <name type="scientific">Frondihabitans sucicola</name>
    <dbReference type="NCBI Taxonomy" id="1268041"/>
    <lineage>
        <taxon>Bacteria</taxon>
        <taxon>Bacillati</taxon>
        <taxon>Actinomycetota</taxon>
        <taxon>Actinomycetes</taxon>
        <taxon>Micrococcales</taxon>
        <taxon>Microbacteriaceae</taxon>
        <taxon>Frondihabitans</taxon>
    </lineage>
</organism>
<dbReference type="Pfam" id="PF04545">
    <property type="entry name" value="Sigma70_r4"/>
    <property type="match status" value="1"/>
</dbReference>
<evidence type="ECO:0000256" key="1">
    <source>
        <dbReference type="ARBA" id="ARBA00010641"/>
    </source>
</evidence>
<evidence type="ECO:0000256" key="2">
    <source>
        <dbReference type="ARBA" id="ARBA00023015"/>
    </source>
</evidence>
<dbReference type="InterPro" id="IPR036388">
    <property type="entry name" value="WH-like_DNA-bd_sf"/>
</dbReference>
<protein>
    <submittedName>
        <fullName evidence="8">RNA polymerase sigma factor</fullName>
    </submittedName>
</protein>
<dbReference type="Proteomes" id="UP001321486">
    <property type="component" value="Chromosome"/>
</dbReference>
<keyword evidence="2" id="KW-0805">Transcription regulation</keyword>
<dbReference type="EMBL" id="AP027732">
    <property type="protein sequence ID" value="BDZ48933.1"/>
    <property type="molecule type" value="Genomic_DNA"/>
</dbReference>
<dbReference type="Pfam" id="PF04542">
    <property type="entry name" value="Sigma70_r2"/>
    <property type="match status" value="1"/>
</dbReference>
<sequence length="168" mass="18822">MVDDDATLLRALHDEHAAPLWRYVVGLTHDTALASDIVQETLLRAWKKPSVLDQREASARAWLFTVARNLVIDDRRSARHTHEFPTEILPEPEAADRADALLDAWSVSDALASLGPEHRAVIVHAYYGGRSVAEIARELDIPEGTVKSRMHYGLRALRLAMQERGITQ</sequence>
<evidence type="ECO:0000256" key="5">
    <source>
        <dbReference type="ARBA" id="ARBA00023163"/>
    </source>
</evidence>
<dbReference type="NCBIfam" id="TIGR02937">
    <property type="entry name" value="sigma70-ECF"/>
    <property type="match status" value="1"/>
</dbReference>
<dbReference type="Gene3D" id="1.10.10.10">
    <property type="entry name" value="Winged helix-like DNA-binding domain superfamily/Winged helix DNA-binding domain"/>
    <property type="match status" value="1"/>
</dbReference>
<comment type="similarity">
    <text evidence="1">Belongs to the sigma-70 factor family. ECF subfamily.</text>
</comment>
<dbReference type="InterPro" id="IPR013324">
    <property type="entry name" value="RNA_pol_sigma_r3/r4-like"/>
</dbReference>